<feature type="transmembrane region" description="Helical" evidence="9">
    <location>
        <begin position="215"/>
        <end position="238"/>
    </location>
</feature>
<dbReference type="GO" id="GO:0005886">
    <property type="term" value="C:plasma membrane"/>
    <property type="evidence" value="ECO:0007669"/>
    <property type="project" value="UniProtKB-SubCell"/>
</dbReference>
<evidence type="ECO:0000256" key="6">
    <source>
        <dbReference type="ARBA" id="ARBA00023136"/>
    </source>
</evidence>
<dbReference type="PROSITE" id="PS50262">
    <property type="entry name" value="G_PROTEIN_RECEP_F1_2"/>
    <property type="match status" value="1"/>
</dbReference>
<reference evidence="11 12" key="1">
    <citation type="journal article" date="2017" name="Nat. Ecol. Evol.">
        <title>Scallop genome provides insights into evolution of bilaterian karyotype and development.</title>
        <authorList>
            <person name="Wang S."/>
            <person name="Zhang J."/>
            <person name="Jiao W."/>
            <person name="Li J."/>
            <person name="Xun X."/>
            <person name="Sun Y."/>
            <person name="Guo X."/>
            <person name="Huan P."/>
            <person name="Dong B."/>
            <person name="Zhang L."/>
            <person name="Hu X."/>
            <person name="Sun X."/>
            <person name="Wang J."/>
            <person name="Zhao C."/>
            <person name="Wang Y."/>
            <person name="Wang D."/>
            <person name="Huang X."/>
            <person name="Wang R."/>
            <person name="Lv J."/>
            <person name="Li Y."/>
            <person name="Zhang Z."/>
            <person name="Liu B."/>
            <person name="Lu W."/>
            <person name="Hui Y."/>
            <person name="Liang J."/>
            <person name="Zhou Z."/>
            <person name="Hou R."/>
            <person name="Li X."/>
            <person name="Liu Y."/>
            <person name="Li H."/>
            <person name="Ning X."/>
            <person name="Lin Y."/>
            <person name="Zhao L."/>
            <person name="Xing Q."/>
            <person name="Dou J."/>
            <person name="Li Y."/>
            <person name="Mao J."/>
            <person name="Guo H."/>
            <person name="Dou H."/>
            <person name="Li T."/>
            <person name="Mu C."/>
            <person name="Jiang W."/>
            <person name="Fu Q."/>
            <person name="Fu X."/>
            <person name="Miao Y."/>
            <person name="Liu J."/>
            <person name="Yu Q."/>
            <person name="Li R."/>
            <person name="Liao H."/>
            <person name="Li X."/>
            <person name="Kong Y."/>
            <person name="Jiang Z."/>
            <person name="Chourrout D."/>
            <person name="Li R."/>
            <person name="Bao Z."/>
        </authorList>
    </citation>
    <scope>NUCLEOTIDE SEQUENCE [LARGE SCALE GENOMIC DNA]</scope>
    <source>
        <strain evidence="11 12">PY_sf001</strain>
    </source>
</reference>
<dbReference type="Proteomes" id="UP000242188">
    <property type="component" value="Unassembled WGS sequence"/>
</dbReference>
<dbReference type="InterPro" id="IPR017452">
    <property type="entry name" value="GPCR_Rhodpsn_7TM"/>
</dbReference>
<feature type="transmembrane region" description="Helical" evidence="9">
    <location>
        <begin position="58"/>
        <end position="81"/>
    </location>
</feature>
<organism evidence="11 12">
    <name type="scientific">Mizuhopecten yessoensis</name>
    <name type="common">Japanese scallop</name>
    <name type="synonym">Patinopecten yessoensis</name>
    <dbReference type="NCBI Taxonomy" id="6573"/>
    <lineage>
        <taxon>Eukaryota</taxon>
        <taxon>Metazoa</taxon>
        <taxon>Spiralia</taxon>
        <taxon>Lophotrochozoa</taxon>
        <taxon>Mollusca</taxon>
        <taxon>Bivalvia</taxon>
        <taxon>Autobranchia</taxon>
        <taxon>Pteriomorphia</taxon>
        <taxon>Pectinida</taxon>
        <taxon>Pectinoidea</taxon>
        <taxon>Pectinidae</taxon>
        <taxon>Mizuhopecten</taxon>
    </lineage>
</organism>
<evidence type="ECO:0000313" key="12">
    <source>
        <dbReference type="Proteomes" id="UP000242188"/>
    </source>
</evidence>
<name>A0A210QJY5_MIZYE</name>
<evidence type="ECO:0000256" key="7">
    <source>
        <dbReference type="ARBA" id="ARBA00023170"/>
    </source>
</evidence>
<dbReference type="PRINTS" id="PR00237">
    <property type="entry name" value="GPCRRHODOPSN"/>
</dbReference>
<dbReference type="InterPro" id="IPR000276">
    <property type="entry name" value="GPCR_Rhodpsn"/>
</dbReference>
<feature type="transmembrane region" description="Helical" evidence="9">
    <location>
        <begin position="93"/>
        <end position="118"/>
    </location>
</feature>
<dbReference type="EMBL" id="NEDP02003265">
    <property type="protein sequence ID" value="OWF49060.1"/>
    <property type="molecule type" value="Genomic_DNA"/>
</dbReference>
<dbReference type="GO" id="GO:0004930">
    <property type="term" value="F:G protein-coupled receptor activity"/>
    <property type="evidence" value="ECO:0007669"/>
    <property type="project" value="UniProtKB-KW"/>
</dbReference>
<keyword evidence="3 9" id="KW-0812">Transmembrane</keyword>
<proteinExistence type="predicted"/>
<feature type="transmembrane region" description="Helical" evidence="9">
    <location>
        <begin position="169"/>
        <end position="191"/>
    </location>
</feature>
<evidence type="ECO:0000256" key="4">
    <source>
        <dbReference type="ARBA" id="ARBA00022989"/>
    </source>
</evidence>
<keyword evidence="5" id="KW-0297">G-protein coupled receptor</keyword>
<comment type="caution">
    <text evidence="11">The sequence shown here is derived from an EMBL/GenBank/DDBJ whole genome shotgun (WGS) entry which is preliminary data.</text>
</comment>
<dbReference type="SUPFAM" id="SSF81321">
    <property type="entry name" value="Family A G protein-coupled receptor-like"/>
    <property type="match status" value="1"/>
</dbReference>
<dbReference type="CDD" id="cd00637">
    <property type="entry name" value="7tm_classA_rhodopsin-like"/>
    <property type="match status" value="1"/>
</dbReference>
<dbReference type="AlphaFoldDB" id="A0A210QJY5"/>
<keyword evidence="6 9" id="KW-0472">Membrane</keyword>
<gene>
    <name evidence="11" type="ORF">KP79_PYT19561</name>
</gene>
<evidence type="ECO:0000256" key="3">
    <source>
        <dbReference type="ARBA" id="ARBA00022692"/>
    </source>
</evidence>
<dbReference type="SMART" id="SM01381">
    <property type="entry name" value="7TM_GPCR_Srsx"/>
    <property type="match status" value="1"/>
</dbReference>
<dbReference type="OrthoDB" id="10034726at2759"/>
<keyword evidence="8" id="KW-0807">Transducer</keyword>
<feature type="transmembrane region" description="Helical" evidence="9">
    <location>
        <begin position="307"/>
        <end position="328"/>
    </location>
</feature>
<dbReference type="Gene3D" id="1.20.1070.10">
    <property type="entry name" value="Rhodopsin 7-helix transmembrane proteins"/>
    <property type="match status" value="1"/>
</dbReference>
<keyword evidence="7 11" id="KW-0675">Receptor</keyword>
<evidence type="ECO:0000313" key="11">
    <source>
        <dbReference type="EMBL" id="OWF49060.1"/>
    </source>
</evidence>
<keyword evidence="4 9" id="KW-1133">Transmembrane helix</keyword>
<evidence type="ECO:0000256" key="5">
    <source>
        <dbReference type="ARBA" id="ARBA00023040"/>
    </source>
</evidence>
<feature type="domain" description="G-protein coupled receptors family 1 profile" evidence="10">
    <location>
        <begin position="72"/>
        <end position="326"/>
    </location>
</feature>
<keyword evidence="2" id="KW-1003">Cell membrane</keyword>
<evidence type="ECO:0000256" key="9">
    <source>
        <dbReference type="SAM" id="Phobius"/>
    </source>
</evidence>
<dbReference type="Pfam" id="PF00001">
    <property type="entry name" value="7tm_1"/>
    <property type="match status" value="1"/>
</dbReference>
<accession>A0A210QJY5</accession>
<evidence type="ECO:0000256" key="8">
    <source>
        <dbReference type="ARBA" id="ARBA00023224"/>
    </source>
</evidence>
<protein>
    <submittedName>
        <fullName evidence="11">Beta-2 adrenergic receptor</fullName>
    </submittedName>
</protein>
<evidence type="ECO:0000256" key="2">
    <source>
        <dbReference type="ARBA" id="ARBA00022475"/>
    </source>
</evidence>
<evidence type="ECO:0000256" key="1">
    <source>
        <dbReference type="ARBA" id="ARBA00004651"/>
    </source>
</evidence>
<dbReference type="SMR" id="A0A210QJY5"/>
<feature type="transmembrane region" description="Helical" evidence="9">
    <location>
        <begin position="130"/>
        <end position="149"/>
    </location>
</feature>
<keyword evidence="12" id="KW-1185">Reference proteome</keyword>
<sequence length="415" mass="47104">MANSSGLFGDRIEVGGVTMLPFPTISDVINTQNLTNITESTNVTRARKTFSFVEQVLFGTWLSISMILAIFGNLMVIAVVVRHRGMRTRTNMFLVSLAVADFLIGILLAPFSLATLIAQDWVLGPVLCTINSFLNAACFITSIHTLMHISIHKYLSITRPLTRITKCKILVMISAAWGWGLTCAALTTVILSHAEFKEGTMQCGPAYPVITTKSLLFHIIIQTSNIFLPLFIMIFAYSRMFGEIREHMQRMDENTAMDRAQIYNQQRRVTITLFIVLACFVLCWIPYCVYANYVTFEPDKTKFPPYLNAIAYCFGYMNSACNPIIYAWRSPSFREGYKEILCQEPSYVVSDEIENDLNNQRRMKVVSNFFEVLCSLLSLNKVSVRHSIHTITRVQFQNQCCIGYQPPTDTEKNQI</sequence>
<dbReference type="PANTHER" id="PTHR22752:SF14">
    <property type="entry name" value="G-PROTEIN COUPLED RECEPTORS FAMILY 1 PROFILE DOMAIN-CONTAINING PROTEIN"/>
    <property type="match status" value="1"/>
</dbReference>
<feature type="transmembrane region" description="Helical" evidence="9">
    <location>
        <begin position="269"/>
        <end position="287"/>
    </location>
</feature>
<evidence type="ECO:0000259" key="10">
    <source>
        <dbReference type="PROSITE" id="PS50262"/>
    </source>
</evidence>
<comment type="subcellular location">
    <subcellularLocation>
        <location evidence="1">Cell membrane</location>
        <topology evidence="1">Multi-pass membrane protein</topology>
    </subcellularLocation>
</comment>
<dbReference type="PANTHER" id="PTHR22752">
    <property type="entry name" value="G PROTEIN-COUPLED RECEPTOR"/>
    <property type="match status" value="1"/>
</dbReference>